<keyword evidence="3" id="KW-0472">Membrane</keyword>
<reference evidence="5 6" key="1">
    <citation type="submission" date="2019-03" db="EMBL/GenBank/DDBJ databases">
        <title>Genomic Encyclopedia of Type Strains, Phase III (KMG-III): the genomes of soil and plant-associated and newly described type strains.</title>
        <authorList>
            <person name="Whitman W."/>
        </authorList>
    </citation>
    <scope>NUCLEOTIDE SEQUENCE [LARGE SCALE GENOMIC DNA]</scope>
    <source>
        <strain evidence="5 6">VKM Ac-2573</strain>
    </source>
</reference>
<dbReference type="GO" id="GO:0004177">
    <property type="term" value="F:aminopeptidase activity"/>
    <property type="evidence" value="ECO:0007669"/>
    <property type="project" value="UniProtKB-KW"/>
</dbReference>
<dbReference type="GO" id="GO:0052689">
    <property type="term" value="F:carboxylic ester hydrolase activity"/>
    <property type="evidence" value="ECO:0007669"/>
    <property type="project" value="UniProtKB-ARBA"/>
</dbReference>
<feature type="domain" description="Serine aminopeptidase S33" evidence="4">
    <location>
        <begin position="146"/>
        <end position="254"/>
    </location>
</feature>
<dbReference type="PANTHER" id="PTHR22946">
    <property type="entry name" value="DIENELACTONE HYDROLASE DOMAIN-CONTAINING PROTEIN-RELATED"/>
    <property type="match status" value="1"/>
</dbReference>
<dbReference type="InterPro" id="IPR029058">
    <property type="entry name" value="AB_hydrolase_fold"/>
</dbReference>
<sequence>MSVMTKTAPRRTKPRVADSVFAFAIGCVATAVGVGLGLPHLMKVGADLAGVAGLGCLVAGLLLLGAGGVALVRLVPGWWRVLAVPALLAIVLVTVMALGQAVAATNVPDTSVGSRTPGSHGLEFTEVEFATADGVSLSGWYIPSANRAAVALLHGAGSTRSDVLDQAVVLARHGYGVLLFDARGHGRSAGRAMDFGWYGDQDLSAAVTYLQSRPDVEDARIGALGLSMGGEEAIGAAAADARIRAVVGEGATNRTTADRAWLSHEYGWRGTAQEGVEWLTYKATTLLTKADEPIALRAAVAAIAPRPVLLIAAGAKPDEAYADLYIQAGSPGTVQLWVVPGAAHTAGLRTDPGQWEQRVTAFFDTALG</sequence>
<keyword evidence="5" id="KW-0031">Aminopeptidase</keyword>
<dbReference type="InterPro" id="IPR050261">
    <property type="entry name" value="FrsA_esterase"/>
</dbReference>
<dbReference type="AlphaFoldDB" id="A0A4R8CGT3"/>
<evidence type="ECO:0000259" key="4">
    <source>
        <dbReference type="Pfam" id="PF12146"/>
    </source>
</evidence>
<accession>A0A4R8CGT3</accession>
<evidence type="ECO:0000256" key="1">
    <source>
        <dbReference type="ARBA" id="ARBA00008645"/>
    </source>
</evidence>
<keyword evidence="3" id="KW-0812">Transmembrane</keyword>
<gene>
    <name evidence="5" type="ORF">EV653_0500</name>
</gene>
<name>A0A4R8CGT3_9ACTN</name>
<proteinExistence type="inferred from homology"/>
<dbReference type="Gene3D" id="3.40.50.1820">
    <property type="entry name" value="alpha/beta hydrolase"/>
    <property type="match status" value="1"/>
</dbReference>
<dbReference type="InterPro" id="IPR022742">
    <property type="entry name" value="Hydrolase_4"/>
</dbReference>
<comment type="caution">
    <text evidence="5">The sequence shown here is derived from an EMBL/GenBank/DDBJ whole genome shotgun (WGS) entry which is preliminary data.</text>
</comment>
<dbReference type="Pfam" id="PF12146">
    <property type="entry name" value="Hydrolase_4"/>
    <property type="match status" value="1"/>
</dbReference>
<evidence type="ECO:0000256" key="3">
    <source>
        <dbReference type="SAM" id="Phobius"/>
    </source>
</evidence>
<keyword evidence="2" id="KW-0378">Hydrolase</keyword>
<feature type="transmembrane region" description="Helical" evidence="3">
    <location>
        <begin position="20"/>
        <end position="42"/>
    </location>
</feature>
<organism evidence="5 6">
    <name type="scientific">Kribbella pratensis</name>
    <dbReference type="NCBI Taxonomy" id="2512112"/>
    <lineage>
        <taxon>Bacteria</taxon>
        <taxon>Bacillati</taxon>
        <taxon>Actinomycetota</taxon>
        <taxon>Actinomycetes</taxon>
        <taxon>Propionibacteriales</taxon>
        <taxon>Kribbellaceae</taxon>
        <taxon>Kribbella</taxon>
    </lineage>
</organism>
<dbReference type="PANTHER" id="PTHR22946:SF9">
    <property type="entry name" value="POLYKETIDE TRANSFERASE AF380"/>
    <property type="match status" value="1"/>
</dbReference>
<evidence type="ECO:0000256" key="2">
    <source>
        <dbReference type="ARBA" id="ARBA00022801"/>
    </source>
</evidence>
<keyword evidence="5" id="KW-0645">Protease</keyword>
<dbReference type="EMBL" id="SODP01000001">
    <property type="protein sequence ID" value="TDW75376.1"/>
    <property type="molecule type" value="Genomic_DNA"/>
</dbReference>
<dbReference type="SUPFAM" id="SSF53474">
    <property type="entry name" value="alpha/beta-Hydrolases"/>
    <property type="match status" value="1"/>
</dbReference>
<evidence type="ECO:0000313" key="5">
    <source>
        <dbReference type="EMBL" id="TDW75376.1"/>
    </source>
</evidence>
<comment type="similarity">
    <text evidence="1">Belongs to the AB hydrolase superfamily.</text>
</comment>
<feature type="transmembrane region" description="Helical" evidence="3">
    <location>
        <begin position="48"/>
        <end position="72"/>
    </location>
</feature>
<protein>
    <submittedName>
        <fullName evidence="5">Serine aminopeptidase S33 family</fullName>
    </submittedName>
</protein>
<keyword evidence="6" id="KW-1185">Reference proteome</keyword>
<dbReference type="Proteomes" id="UP000295146">
    <property type="component" value="Unassembled WGS sequence"/>
</dbReference>
<evidence type="ECO:0000313" key="6">
    <source>
        <dbReference type="Proteomes" id="UP000295146"/>
    </source>
</evidence>
<keyword evidence="3" id="KW-1133">Transmembrane helix</keyword>
<feature type="transmembrane region" description="Helical" evidence="3">
    <location>
        <begin position="79"/>
        <end position="99"/>
    </location>
</feature>